<proteinExistence type="predicted"/>
<dbReference type="EMBL" id="UINC01098309">
    <property type="protein sequence ID" value="SVC56736.1"/>
    <property type="molecule type" value="Genomic_DNA"/>
</dbReference>
<sequence length="24" mass="2935">MQPYKYLDNIPNHELISKKVLEYV</sequence>
<protein>
    <submittedName>
        <fullName evidence="1">Uncharacterized protein</fullName>
    </submittedName>
</protein>
<reference evidence="1" key="1">
    <citation type="submission" date="2018-05" db="EMBL/GenBank/DDBJ databases">
        <authorList>
            <person name="Lanie J.A."/>
            <person name="Ng W.-L."/>
            <person name="Kazmierczak K.M."/>
            <person name="Andrzejewski T.M."/>
            <person name="Davidsen T.M."/>
            <person name="Wayne K.J."/>
            <person name="Tettelin H."/>
            <person name="Glass J.I."/>
            <person name="Rusch D."/>
            <person name="Podicherti R."/>
            <person name="Tsui H.-C.T."/>
            <person name="Winkler M.E."/>
        </authorList>
    </citation>
    <scope>NUCLEOTIDE SEQUENCE</scope>
</reference>
<dbReference type="AlphaFoldDB" id="A0A382N6N0"/>
<accession>A0A382N6N0</accession>
<gene>
    <name evidence="1" type="ORF">METZ01_LOCUS309590</name>
</gene>
<name>A0A382N6N0_9ZZZZ</name>
<feature type="non-terminal residue" evidence="1">
    <location>
        <position position="24"/>
    </location>
</feature>
<organism evidence="1">
    <name type="scientific">marine metagenome</name>
    <dbReference type="NCBI Taxonomy" id="408172"/>
    <lineage>
        <taxon>unclassified sequences</taxon>
        <taxon>metagenomes</taxon>
        <taxon>ecological metagenomes</taxon>
    </lineage>
</organism>
<evidence type="ECO:0000313" key="1">
    <source>
        <dbReference type="EMBL" id="SVC56736.1"/>
    </source>
</evidence>